<comment type="catalytic activity">
    <reaction evidence="9">
        <text>(2S)-sakuranetin + reduced [NADPH--hemoprotein reductase] + O2 = (2S)-7-methylcarthamidin + oxidized [NADPH--hemoprotein reductase] + H2O + H(+)</text>
        <dbReference type="Rhea" id="RHEA:73431"/>
        <dbReference type="Rhea" id="RHEA-COMP:11964"/>
        <dbReference type="Rhea" id="RHEA-COMP:11965"/>
        <dbReference type="ChEBI" id="CHEBI:15377"/>
        <dbReference type="ChEBI" id="CHEBI:15378"/>
        <dbReference type="ChEBI" id="CHEBI:15379"/>
        <dbReference type="ChEBI" id="CHEBI:28927"/>
        <dbReference type="ChEBI" id="CHEBI:57618"/>
        <dbReference type="ChEBI" id="CHEBI:58210"/>
        <dbReference type="ChEBI" id="CHEBI:192815"/>
    </reaction>
    <physiologicalReaction direction="left-to-right" evidence="9">
        <dbReference type="Rhea" id="RHEA:73432"/>
    </physiologicalReaction>
</comment>
<keyword evidence="16" id="KW-0472">Membrane</keyword>
<feature type="transmembrane region" description="Helical" evidence="16">
    <location>
        <begin position="222"/>
        <end position="241"/>
    </location>
</feature>
<dbReference type="PANTHER" id="PTHR47947">
    <property type="entry name" value="CYTOCHROME P450 82C3-RELATED"/>
    <property type="match status" value="1"/>
</dbReference>
<dbReference type="InterPro" id="IPR050651">
    <property type="entry name" value="Plant_Cytochrome_P450_Monoox"/>
</dbReference>
<evidence type="ECO:0000256" key="16">
    <source>
        <dbReference type="SAM" id="Phobius"/>
    </source>
</evidence>
<comment type="caution">
    <text evidence="17">The sequence shown here is derived from an EMBL/GenBank/DDBJ whole genome shotgun (WGS) entry which is preliminary data.</text>
</comment>
<protein>
    <recommendedName>
        <fullName evidence="13">Flavonoid-6-hydroxylase</fullName>
    </recommendedName>
</protein>
<dbReference type="SUPFAM" id="SSF48264">
    <property type="entry name" value="Cytochrome P450"/>
    <property type="match status" value="1"/>
</dbReference>
<dbReference type="EMBL" id="SDAM02000055">
    <property type="protein sequence ID" value="KAH6833749.1"/>
    <property type="molecule type" value="Genomic_DNA"/>
</dbReference>
<evidence type="ECO:0000256" key="6">
    <source>
        <dbReference type="ARBA" id="ARBA00023004"/>
    </source>
</evidence>
<evidence type="ECO:0000256" key="12">
    <source>
        <dbReference type="ARBA" id="ARBA00052216"/>
    </source>
</evidence>
<dbReference type="Proteomes" id="UP001190926">
    <property type="component" value="Unassembled WGS sequence"/>
</dbReference>
<dbReference type="PROSITE" id="PS00086">
    <property type="entry name" value="CYTOCHROME_P450"/>
    <property type="match status" value="1"/>
</dbReference>
<evidence type="ECO:0000256" key="11">
    <source>
        <dbReference type="ARBA" id="ARBA00052049"/>
    </source>
</evidence>
<evidence type="ECO:0000256" key="3">
    <source>
        <dbReference type="ARBA" id="ARBA00022617"/>
    </source>
</evidence>
<evidence type="ECO:0000256" key="13">
    <source>
        <dbReference type="ARBA" id="ARBA00067499"/>
    </source>
</evidence>
<dbReference type="InterPro" id="IPR017972">
    <property type="entry name" value="Cyt_P450_CS"/>
</dbReference>
<name>A0AAD4JI69_PERFH</name>
<evidence type="ECO:0000313" key="18">
    <source>
        <dbReference type="Proteomes" id="UP001190926"/>
    </source>
</evidence>
<dbReference type="GO" id="GO:0004497">
    <property type="term" value="F:monooxygenase activity"/>
    <property type="evidence" value="ECO:0007669"/>
    <property type="project" value="UniProtKB-KW"/>
</dbReference>
<evidence type="ECO:0000256" key="4">
    <source>
        <dbReference type="ARBA" id="ARBA00022723"/>
    </source>
</evidence>
<comment type="catalytic activity">
    <reaction evidence="12">
        <text>apigenin 4',7-dimethyl ether + reduced [NADPH--hemoprotein reductase] + O2 = ladanein + oxidized [NADPH--hemoprotein reductase] + H2O + H(+)</text>
        <dbReference type="Rhea" id="RHEA:73435"/>
        <dbReference type="Rhea" id="RHEA-COMP:11964"/>
        <dbReference type="Rhea" id="RHEA-COMP:11965"/>
        <dbReference type="ChEBI" id="CHEBI:2769"/>
        <dbReference type="ChEBI" id="CHEBI:15377"/>
        <dbReference type="ChEBI" id="CHEBI:15378"/>
        <dbReference type="ChEBI" id="CHEBI:15379"/>
        <dbReference type="ChEBI" id="CHEBI:57618"/>
        <dbReference type="ChEBI" id="CHEBI:58210"/>
        <dbReference type="ChEBI" id="CHEBI:192702"/>
    </reaction>
    <physiologicalReaction direction="left-to-right" evidence="12">
        <dbReference type="Rhea" id="RHEA:73436"/>
    </physiologicalReaction>
</comment>
<accession>A0AAD4JI69</accession>
<dbReference type="GO" id="GO:0016020">
    <property type="term" value="C:membrane"/>
    <property type="evidence" value="ECO:0007669"/>
    <property type="project" value="UniProtKB-SubCell"/>
</dbReference>
<dbReference type="InterPro" id="IPR002401">
    <property type="entry name" value="Cyt_P450_E_grp-I"/>
</dbReference>
<evidence type="ECO:0000313" key="17">
    <source>
        <dbReference type="EMBL" id="KAH6833749.1"/>
    </source>
</evidence>
<keyword evidence="4 14" id="KW-0479">Metal-binding</keyword>
<evidence type="ECO:0000256" key="10">
    <source>
        <dbReference type="ARBA" id="ARBA00051691"/>
    </source>
</evidence>
<comment type="subcellular location">
    <subcellularLocation>
        <location evidence="2">Membrane</location>
        <topology evidence="2">Single-pass membrane protein</topology>
    </subcellularLocation>
</comment>
<feature type="transmembrane region" description="Helical" evidence="16">
    <location>
        <begin position="6"/>
        <end position="27"/>
    </location>
</feature>
<keyword evidence="5 15" id="KW-0560">Oxidoreductase</keyword>
<dbReference type="GO" id="GO:0005506">
    <property type="term" value="F:iron ion binding"/>
    <property type="evidence" value="ECO:0007669"/>
    <property type="project" value="InterPro"/>
</dbReference>
<dbReference type="FunFam" id="1.10.630.10:FF:000026">
    <property type="entry name" value="Cytochrome P450 82C4"/>
    <property type="match status" value="1"/>
</dbReference>
<dbReference type="InterPro" id="IPR036396">
    <property type="entry name" value="Cyt_P450_sf"/>
</dbReference>
<gene>
    <name evidence="17" type="ORF">C2S53_009758</name>
</gene>
<keyword evidence="16" id="KW-0812">Transmembrane</keyword>
<evidence type="ECO:0000256" key="1">
    <source>
        <dbReference type="ARBA" id="ARBA00001971"/>
    </source>
</evidence>
<organism evidence="17 18">
    <name type="scientific">Perilla frutescens var. hirtella</name>
    <name type="common">Perilla citriodora</name>
    <name type="synonym">Perilla setoyensis</name>
    <dbReference type="NCBI Taxonomy" id="608512"/>
    <lineage>
        <taxon>Eukaryota</taxon>
        <taxon>Viridiplantae</taxon>
        <taxon>Streptophyta</taxon>
        <taxon>Embryophyta</taxon>
        <taxon>Tracheophyta</taxon>
        <taxon>Spermatophyta</taxon>
        <taxon>Magnoliopsida</taxon>
        <taxon>eudicotyledons</taxon>
        <taxon>Gunneridae</taxon>
        <taxon>Pentapetalae</taxon>
        <taxon>asterids</taxon>
        <taxon>lamiids</taxon>
        <taxon>Lamiales</taxon>
        <taxon>Lamiaceae</taxon>
        <taxon>Nepetoideae</taxon>
        <taxon>Elsholtzieae</taxon>
        <taxon>Perilla</taxon>
    </lineage>
</organism>
<comment type="catalytic activity">
    <reaction evidence="10">
        <text>genkwanin + reduced [NADPH--hemoprotein reductase] + O2 = scutellarein 7-methyl ether + oxidized [NADPH--hemoprotein reductase] + H2O</text>
        <dbReference type="Rhea" id="RHEA:73427"/>
        <dbReference type="Rhea" id="RHEA-COMP:11964"/>
        <dbReference type="Rhea" id="RHEA-COMP:11965"/>
        <dbReference type="ChEBI" id="CHEBI:15377"/>
        <dbReference type="ChEBI" id="CHEBI:15379"/>
        <dbReference type="ChEBI" id="CHEBI:57618"/>
        <dbReference type="ChEBI" id="CHEBI:58210"/>
        <dbReference type="ChEBI" id="CHEBI:192700"/>
        <dbReference type="ChEBI" id="CHEBI:192701"/>
    </reaction>
    <physiologicalReaction direction="left-to-right" evidence="10">
        <dbReference type="Rhea" id="RHEA:73428"/>
    </physiologicalReaction>
</comment>
<feature type="binding site" description="axial binding residue" evidence="14">
    <location>
        <position position="467"/>
    </location>
    <ligand>
        <name>heme</name>
        <dbReference type="ChEBI" id="CHEBI:30413"/>
    </ligand>
    <ligandPart>
        <name>Fe</name>
        <dbReference type="ChEBI" id="CHEBI:18248"/>
    </ligandPart>
</feature>
<sequence length="529" mass="60556">MEYSMMIELLFTILSFFLFIVIFYYFYHNPNYNNRSLPRAGGALPIIGHLHLFAGKQLLHKTLAAMADKYGPVFTVKLGSQENMVVSSWETAKECFTTLDKVFADRPNLTATRLLGFDGAMFGLAPYGPYWRQMRKIATLELLSHRRIDLMSHIRASELQTSLKKLYDLWAVDGNRVRVRTVDMKVWFDDLTMNTFVRMVGGKRKDGDSERRGEVHELMRDYFHCFGVFVLSDAMPLLAWLDLQGHQRSMKRKAKAVDDLVGEWLAEHKEKRETTKYKSTVVDDDDDEEEDFMDAMHTVMEGADFPQFEADTITKATCLNMVLAGSDATMVTLTWALSLLLNNPHTLKKAREEVDAHISKDRHVNDSDTKNLVYLEAVVKETLRLYPATPMIGLHSASEDCTLSTGHHIPSGTRLLVNIWKIQRDEKLWEEPLEFRPERFLTSHKDLDMRGGHNFEFIPFGSGRRSCPGSSLALQIVHSTLASLLHCYEFSRASDAEIDMSESYGLINLKATPLEVYITPRMHPHIFVI</sequence>
<evidence type="ECO:0000256" key="8">
    <source>
        <dbReference type="ARBA" id="ARBA00034479"/>
    </source>
</evidence>
<dbReference type="PANTHER" id="PTHR47947:SF29">
    <property type="entry name" value="CYTOCHROME P450 CYP82D47-LIKE"/>
    <property type="match status" value="1"/>
</dbReference>
<dbReference type="GO" id="GO:0016705">
    <property type="term" value="F:oxidoreductase activity, acting on paired donors, with incorporation or reduction of molecular oxygen"/>
    <property type="evidence" value="ECO:0007669"/>
    <property type="project" value="InterPro"/>
</dbReference>
<reference evidence="17 18" key="1">
    <citation type="journal article" date="2021" name="Nat. Commun.">
        <title>Incipient diploidization of the medicinal plant Perilla within 10,000 years.</title>
        <authorList>
            <person name="Zhang Y."/>
            <person name="Shen Q."/>
            <person name="Leng L."/>
            <person name="Zhang D."/>
            <person name="Chen S."/>
            <person name="Shi Y."/>
            <person name="Ning Z."/>
            <person name="Chen S."/>
        </authorList>
    </citation>
    <scope>NUCLEOTIDE SEQUENCE [LARGE SCALE GENOMIC DNA]</scope>
    <source>
        <strain evidence="18">cv. PC099</strain>
    </source>
</reference>
<proteinExistence type="inferred from homology"/>
<evidence type="ECO:0000256" key="2">
    <source>
        <dbReference type="ARBA" id="ARBA00004167"/>
    </source>
</evidence>
<dbReference type="Pfam" id="PF00067">
    <property type="entry name" value="p450"/>
    <property type="match status" value="1"/>
</dbReference>
<evidence type="ECO:0000256" key="7">
    <source>
        <dbReference type="ARBA" id="ARBA00023033"/>
    </source>
</evidence>
<evidence type="ECO:0000256" key="15">
    <source>
        <dbReference type="RuleBase" id="RU000461"/>
    </source>
</evidence>
<comment type="pathway">
    <text evidence="8">Flavonoid metabolism.</text>
</comment>
<comment type="similarity">
    <text evidence="15">Belongs to the cytochrome P450 family.</text>
</comment>
<dbReference type="PRINTS" id="PR00463">
    <property type="entry name" value="EP450I"/>
</dbReference>
<dbReference type="PRINTS" id="PR00385">
    <property type="entry name" value="P450"/>
</dbReference>
<keyword evidence="7 15" id="KW-0503">Monooxygenase</keyword>
<dbReference type="GO" id="GO:0020037">
    <property type="term" value="F:heme binding"/>
    <property type="evidence" value="ECO:0007669"/>
    <property type="project" value="InterPro"/>
</dbReference>
<evidence type="ECO:0000256" key="14">
    <source>
        <dbReference type="PIRSR" id="PIRSR602401-1"/>
    </source>
</evidence>
<keyword evidence="3 14" id="KW-0349">Heme</keyword>
<evidence type="ECO:0000256" key="9">
    <source>
        <dbReference type="ARBA" id="ARBA00050930"/>
    </source>
</evidence>
<keyword evidence="6 14" id="KW-0408">Iron</keyword>
<evidence type="ECO:0000256" key="5">
    <source>
        <dbReference type="ARBA" id="ARBA00023002"/>
    </source>
</evidence>
<dbReference type="Gene3D" id="1.10.630.10">
    <property type="entry name" value="Cytochrome P450"/>
    <property type="match status" value="1"/>
</dbReference>
<keyword evidence="18" id="KW-1185">Reference proteome</keyword>
<comment type="cofactor">
    <cofactor evidence="1 14">
        <name>heme</name>
        <dbReference type="ChEBI" id="CHEBI:30413"/>
    </cofactor>
</comment>
<keyword evidence="16" id="KW-1133">Transmembrane helix</keyword>
<dbReference type="AlphaFoldDB" id="A0AAD4JI69"/>
<comment type="catalytic activity">
    <reaction evidence="11">
        <text>(2S)-naringenin 4',7-dimethyl ether + reduced [NADPH--hemoprotein reductase] + O2 = (2S)-carthamidin-4',7-dimethyl ether + oxidized [NADPH--hemoprotein reductase] + H2O + H(+)</text>
        <dbReference type="Rhea" id="RHEA:73439"/>
        <dbReference type="Rhea" id="RHEA-COMP:11964"/>
        <dbReference type="Rhea" id="RHEA-COMP:11965"/>
        <dbReference type="ChEBI" id="CHEBI:15377"/>
        <dbReference type="ChEBI" id="CHEBI:15378"/>
        <dbReference type="ChEBI" id="CHEBI:15379"/>
        <dbReference type="ChEBI" id="CHEBI:57618"/>
        <dbReference type="ChEBI" id="CHEBI:58210"/>
        <dbReference type="ChEBI" id="CHEBI:192816"/>
        <dbReference type="ChEBI" id="CHEBI:192817"/>
    </reaction>
    <physiologicalReaction direction="left-to-right" evidence="11">
        <dbReference type="Rhea" id="RHEA:73440"/>
    </physiologicalReaction>
</comment>
<dbReference type="InterPro" id="IPR001128">
    <property type="entry name" value="Cyt_P450"/>
</dbReference>